<dbReference type="KEGG" id="dbr:Deba_0166"/>
<evidence type="ECO:0000256" key="1">
    <source>
        <dbReference type="SAM" id="MobiDB-lite"/>
    </source>
</evidence>
<evidence type="ECO:0000313" key="2">
    <source>
        <dbReference type="EMBL" id="ADK83545.1"/>
    </source>
</evidence>
<feature type="region of interest" description="Disordered" evidence="1">
    <location>
        <begin position="107"/>
        <end position="131"/>
    </location>
</feature>
<accession>E1QDM6</accession>
<proteinExistence type="predicted"/>
<sequence>MIKVPVDKLSDGQVLAQDVVRDDGVVLMTKGRQITAEVINLLGRLQVEAVVVEGDAFASDEERQAYQQLMEQALDHRFSRVADDPVLKAIRELLRAKLRAGCVFGGPKPGAPTIDDSGKLLKKTGRPDGGA</sequence>
<dbReference type="Proteomes" id="UP000009047">
    <property type="component" value="Chromosome"/>
</dbReference>
<reference evidence="2 3" key="1">
    <citation type="journal article" date="2010" name="Stand. Genomic Sci.">
        <title>Complete genome sequence of Desulfarculus baarsii type strain (2st14).</title>
        <authorList>
            <person name="Sun H."/>
            <person name="Spring S."/>
            <person name="Lapidus A."/>
            <person name="Davenport K."/>
            <person name="Del Rio T.G."/>
            <person name="Tice H."/>
            <person name="Nolan M."/>
            <person name="Copeland A."/>
            <person name="Cheng J.F."/>
            <person name="Lucas S."/>
            <person name="Tapia R."/>
            <person name="Goodwin L."/>
            <person name="Pitluck S."/>
            <person name="Ivanova N."/>
            <person name="Pagani I."/>
            <person name="Mavromatis K."/>
            <person name="Ovchinnikova G."/>
            <person name="Pati A."/>
            <person name="Chen A."/>
            <person name="Palaniappan K."/>
            <person name="Hauser L."/>
            <person name="Chang Y.J."/>
            <person name="Jeffries C.D."/>
            <person name="Detter J.C."/>
            <person name="Han C."/>
            <person name="Rohde M."/>
            <person name="Brambilla E."/>
            <person name="Goker M."/>
            <person name="Woyke T."/>
            <person name="Bristow J."/>
            <person name="Eisen J.A."/>
            <person name="Markowitz V."/>
            <person name="Hugenholtz P."/>
            <person name="Kyrpides N.C."/>
            <person name="Klenk H.P."/>
            <person name="Land M."/>
        </authorList>
    </citation>
    <scope>NUCLEOTIDE SEQUENCE [LARGE SCALE GENOMIC DNA]</scope>
    <source>
        <strain evidence="3">ATCC 33931 / DSM 2075 / LMG 7858 / VKM B-1802 / 2st14</strain>
    </source>
</reference>
<dbReference type="HOGENOM" id="CLU_1924168_0_0_7"/>
<dbReference type="STRING" id="644282.Deba_0166"/>
<dbReference type="OrthoDB" id="9799356at2"/>
<organism evidence="2 3">
    <name type="scientific">Desulfarculus baarsii (strain ATCC 33931 / DSM 2075 / LMG 7858 / VKM B-1802 / 2st14)</name>
    <dbReference type="NCBI Taxonomy" id="644282"/>
    <lineage>
        <taxon>Bacteria</taxon>
        <taxon>Pseudomonadati</taxon>
        <taxon>Thermodesulfobacteriota</taxon>
        <taxon>Desulfarculia</taxon>
        <taxon>Desulfarculales</taxon>
        <taxon>Desulfarculaceae</taxon>
        <taxon>Desulfarculus</taxon>
    </lineage>
</organism>
<dbReference type="EMBL" id="CP002085">
    <property type="protein sequence ID" value="ADK83545.1"/>
    <property type="molecule type" value="Genomic_DNA"/>
</dbReference>
<evidence type="ECO:0000313" key="3">
    <source>
        <dbReference type="Proteomes" id="UP000009047"/>
    </source>
</evidence>
<protein>
    <submittedName>
        <fullName evidence="2">Uncharacterized protein</fullName>
    </submittedName>
</protein>
<gene>
    <name evidence="2" type="ordered locus">Deba_0166</name>
</gene>
<dbReference type="AlphaFoldDB" id="E1QDM6"/>
<name>E1QDM6_DESB2</name>
<keyword evidence="3" id="KW-1185">Reference proteome</keyword>
<dbReference type="RefSeq" id="WP_013257001.1">
    <property type="nucleotide sequence ID" value="NC_014365.1"/>
</dbReference>